<dbReference type="EMBL" id="GBXM01069389">
    <property type="protein sequence ID" value="JAH39188.1"/>
    <property type="molecule type" value="Transcribed_RNA"/>
</dbReference>
<protein>
    <submittedName>
        <fullName evidence="1">Uncharacterized protein</fullName>
    </submittedName>
</protein>
<dbReference type="AlphaFoldDB" id="A0A0E9SF89"/>
<evidence type="ECO:0000313" key="1">
    <source>
        <dbReference type="EMBL" id="JAH39188.1"/>
    </source>
</evidence>
<sequence length="36" mass="4068">MDFLQSRAFVHREERRCSAAPLHEVFGEIAALLIPG</sequence>
<reference evidence="1" key="1">
    <citation type="submission" date="2014-11" db="EMBL/GenBank/DDBJ databases">
        <authorList>
            <person name="Amaro Gonzalez C."/>
        </authorList>
    </citation>
    <scope>NUCLEOTIDE SEQUENCE</scope>
</reference>
<reference evidence="1" key="2">
    <citation type="journal article" date="2015" name="Fish Shellfish Immunol.">
        <title>Early steps in the European eel (Anguilla anguilla)-Vibrio vulnificus interaction in the gills: Role of the RtxA13 toxin.</title>
        <authorList>
            <person name="Callol A."/>
            <person name="Pajuelo D."/>
            <person name="Ebbesson L."/>
            <person name="Teles M."/>
            <person name="MacKenzie S."/>
            <person name="Amaro C."/>
        </authorList>
    </citation>
    <scope>NUCLEOTIDE SEQUENCE</scope>
</reference>
<accession>A0A0E9SF89</accession>
<proteinExistence type="predicted"/>
<name>A0A0E9SF89_ANGAN</name>
<organism evidence="1">
    <name type="scientific">Anguilla anguilla</name>
    <name type="common">European freshwater eel</name>
    <name type="synonym">Muraena anguilla</name>
    <dbReference type="NCBI Taxonomy" id="7936"/>
    <lineage>
        <taxon>Eukaryota</taxon>
        <taxon>Metazoa</taxon>
        <taxon>Chordata</taxon>
        <taxon>Craniata</taxon>
        <taxon>Vertebrata</taxon>
        <taxon>Euteleostomi</taxon>
        <taxon>Actinopterygii</taxon>
        <taxon>Neopterygii</taxon>
        <taxon>Teleostei</taxon>
        <taxon>Anguilliformes</taxon>
        <taxon>Anguillidae</taxon>
        <taxon>Anguilla</taxon>
    </lineage>
</organism>